<evidence type="ECO:0000313" key="2">
    <source>
        <dbReference type="EMBL" id="SDE38783.1"/>
    </source>
</evidence>
<sequence>MRGLRPAQGGTTGMATMPCGRPVPVFRPSVTARPDTYGSWKQTMMSAPGSRHGEIYKTEGSQKSMCPMRPCPRARSNVPADLACGGRRLVRAPSLIRLSLMVLGFLAGCAEAGPVSHQTMQNQARGGQAASDTAASSVVWYEGQRVPVGSDFTCLGRSQKVWFRVEGGSVEMRSSRHRGLAVSKPMLAGTVSSDGAMALRSIGGARSAVGRIQGDHLTASDVPDLMVLGRTRGTCGFRYEATRR</sequence>
<proteinExistence type="predicted"/>
<dbReference type="Proteomes" id="UP000198925">
    <property type="component" value="Unassembled WGS sequence"/>
</dbReference>
<dbReference type="EMBL" id="FMZX01000032">
    <property type="protein sequence ID" value="SDE38783.1"/>
    <property type="molecule type" value="Genomic_DNA"/>
</dbReference>
<accession>A0A1G7CHQ8</accession>
<evidence type="ECO:0000256" key="1">
    <source>
        <dbReference type="SAM" id="MobiDB-lite"/>
    </source>
</evidence>
<gene>
    <name evidence="2" type="ORF">SAMN04487779_103219</name>
</gene>
<organism evidence="2 3">
    <name type="scientific">Belnapia rosea</name>
    <dbReference type="NCBI Taxonomy" id="938405"/>
    <lineage>
        <taxon>Bacteria</taxon>
        <taxon>Pseudomonadati</taxon>
        <taxon>Pseudomonadota</taxon>
        <taxon>Alphaproteobacteria</taxon>
        <taxon>Acetobacterales</taxon>
        <taxon>Roseomonadaceae</taxon>
        <taxon>Belnapia</taxon>
    </lineage>
</organism>
<feature type="region of interest" description="Disordered" evidence="1">
    <location>
        <begin position="44"/>
        <end position="70"/>
    </location>
</feature>
<evidence type="ECO:0000313" key="3">
    <source>
        <dbReference type="Proteomes" id="UP000198925"/>
    </source>
</evidence>
<dbReference type="AlphaFoldDB" id="A0A1G7CHQ8"/>
<reference evidence="2 3" key="1">
    <citation type="submission" date="2016-10" db="EMBL/GenBank/DDBJ databases">
        <authorList>
            <person name="de Groot N.N."/>
        </authorList>
    </citation>
    <scope>NUCLEOTIDE SEQUENCE [LARGE SCALE GENOMIC DNA]</scope>
    <source>
        <strain evidence="2 3">CPCC 100156</strain>
    </source>
</reference>
<keyword evidence="3" id="KW-1185">Reference proteome</keyword>
<name>A0A1G7CHQ8_9PROT</name>
<dbReference type="STRING" id="938405.SAMN02927895_05411"/>
<protein>
    <submittedName>
        <fullName evidence="2">Uncharacterized protein</fullName>
    </submittedName>
</protein>
<feature type="region of interest" description="Disordered" evidence="1">
    <location>
        <begin position="1"/>
        <end position="22"/>
    </location>
</feature>